<dbReference type="AlphaFoldDB" id="A0A4Y8CCV3"/>
<dbReference type="Gene3D" id="3.40.50.1580">
    <property type="entry name" value="Nucleoside phosphorylase domain"/>
    <property type="match status" value="1"/>
</dbReference>
<dbReference type="GO" id="GO:0003824">
    <property type="term" value="F:catalytic activity"/>
    <property type="evidence" value="ECO:0007669"/>
    <property type="project" value="InterPro"/>
</dbReference>
<sequence length="110" mass="12191">MMHKFQNVRFGLMVGIGGGIPSTWNDIRLGDIVVSMPNETGGGVVQYDIGRKEKDGFHRKGALNKPPKLLRSAIIEMTSSFGLSKEIANLIIQAWKNISTDFDNNDEENI</sequence>
<dbReference type="PANTHER" id="PTHR46082:SF11">
    <property type="entry name" value="AAA+ ATPASE DOMAIN-CONTAINING PROTEIN-RELATED"/>
    <property type="match status" value="1"/>
</dbReference>
<dbReference type="Proteomes" id="UP000297299">
    <property type="component" value="Unassembled WGS sequence"/>
</dbReference>
<protein>
    <recommendedName>
        <fullName evidence="3">Nucleoside phosphorylase domain-containing protein</fullName>
    </recommendedName>
</protein>
<comment type="caution">
    <text evidence="1">The sequence shown here is derived from an EMBL/GenBank/DDBJ whole genome shotgun (WGS) entry which is preliminary data.</text>
</comment>
<name>A0A4Y8CCV3_9HELO</name>
<evidence type="ECO:0000313" key="2">
    <source>
        <dbReference type="Proteomes" id="UP000297299"/>
    </source>
</evidence>
<dbReference type="SUPFAM" id="SSF53167">
    <property type="entry name" value="Purine and uridine phosphorylases"/>
    <property type="match status" value="1"/>
</dbReference>
<organism evidence="1 2">
    <name type="scientific">Botryotinia calthae</name>
    <dbReference type="NCBI Taxonomy" id="38488"/>
    <lineage>
        <taxon>Eukaryota</taxon>
        <taxon>Fungi</taxon>
        <taxon>Dikarya</taxon>
        <taxon>Ascomycota</taxon>
        <taxon>Pezizomycotina</taxon>
        <taxon>Leotiomycetes</taxon>
        <taxon>Helotiales</taxon>
        <taxon>Sclerotiniaceae</taxon>
        <taxon>Botryotinia</taxon>
    </lineage>
</organism>
<accession>A0A4Y8CCV3</accession>
<proteinExistence type="predicted"/>
<dbReference type="InterPro" id="IPR053137">
    <property type="entry name" value="NLR-like"/>
</dbReference>
<keyword evidence="2" id="KW-1185">Reference proteome</keyword>
<dbReference type="InterPro" id="IPR035994">
    <property type="entry name" value="Nucleoside_phosphorylase_sf"/>
</dbReference>
<dbReference type="OrthoDB" id="20872at2759"/>
<dbReference type="PANTHER" id="PTHR46082">
    <property type="entry name" value="ATP/GTP-BINDING PROTEIN-RELATED"/>
    <property type="match status" value="1"/>
</dbReference>
<dbReference type="STRING" id="38488.A0A4Y8CCV3"/>
<gene>
    <name evidence="1" type="ORF">BOTCAL_1346g00030</name>
</gene>
<reference evidence="1 2" key="1">
    <citation type="submission" date="2017-11" db="EMBL/GenBank/DDBJ databases">
        <title>Comparative genomics of Botrytis spp.</title>
        <authorList>
            <person name="Valero-Jimenez C.A."/>
            <person name="Tapia P."/>
            <person name="Veloso J."/>
            <person name="Silva-Moreno E."/>
            <person name="Staats M."/>
            <person name="Valdes J.H."/>
            <person name="Van Kan J.A.L."/>
        </authorList>
    </citation>
    <scope>NUCLEOTIDE SEQUENCE [LARGE SCALE GENOMIC DNA]</scope>
    <source>
        <strain evidence="1 2">MUCL2830</strain>
    </source>
</reference>
<evidence type="ECO:0000313" key="1">
    <source>
        <dbReference type="EMBL" id="TEY24923.1"/>
    </source>
</evidence>
<evidence type="ECO:0008006" key="3">
    <source>
        <dbReference type="Google" id="ProtNLM"/>
    </source>
</evidence>
<dbReference type="GO" id="GO:0009116">
    <property type="term" value="P:nucleoside metabolic process"/>
    <property type="evidence" value="ECO:0007669"/>
    <property type="project" value="InterPro"/>
</dbReference>
<dbReference type="EMBL" id="PHWZ01001342">
    <property type="protein sequence ID" value="TEY24923.1"/>
    <property type="molecule type" value="Genomic_DNA"/>
</dbReference>